<dbReference type="Gene3D" id="3.30.230.130">
    <property type="entry name" value="Cullin, Chain C, Domain 2"/>
    <property type="match status" value="1"/>
</dbReference>
<dbReference type="Pfam" id="PF08672">
    <property type="entry name" value="ANAPC2"/>
    <property type="match status" value="1"/>
</dbReference>
<sequence length="1024" mass="114716">MVPQLLMYMARAHGGPHKLEGESREPPKPTCFNLAMFAHSPFASTQPSLKIPSTRRRILHSVFPPSANESSATPITTPTQTPNASRHSTPFPNIGGTAQDPTPAEHFTKFHQTWHLVTQFLTFTHDFFDPSTIHDVSSANNILALRKAAGFAANILDSIRYLNSGEVRDLNLRGSNEGLIEWYTWETRRHFNTWAPELLPPRTREHYKVWLKRCTNLILVAHTLYTGVLREFVLVGLTEEEAVIKAKEYTTGLNAAIGFGLPEPAWSNAVHETWLRLCAKILGVPGIDELEKNVALARDPKKVKMMEIMQMEGIEDEGCNAGTLPGLTQSLDLGLELEKKRESLMMEDAVDSDADMPPPSSASSEATDDDGEQKPYYKVLYPTPRQFKAKSKLIKMWATFQLLGLAGSGRKGERIFAEVIYKLLNTYITACYAAKWESPSSVTHDLNIWIDEGITKLVRDVLGTNVDVDVIRGTVQNSKRILTPRESFKLSAVHEQLKRRSDAFGISQLLEQEMREETQVVRNDDIESWKSMAINKLGSLRVGELFDIVIDWPDSLGGIEDLREYITTPESRLHLTNTFIDSMNTRLLHPGAATADILRVYISLIRAFSVLDPRGVLLDRCSRSIKRYLKERDDTLKIIVRGLFGAPASGEIVGPDDVVLSDLADELREFVPGAAGAGEPDDFDDINWVPDPVDAASDFRKTRGSDVIGSLLDLHENKEPLVKEIMSYLSIRLLCKDCTSDADIEHEIRTLELLKLRIPENTLQSCDVMIKDIIDSRHMDSNILPGLPPDTPFPRFHTKILSSLYWPRLKSETFTPPPPMASALVTYSDRYEKLHPKRKINWVLGEGLVSADIELRDRIIKVDNARPAYLAFIYAFASEDDSAEVTFTQEQLAEKLQMDPHLVAKAAAYWRNKGALRITPPNTYSIIEALSSSPISSAPTSQAIGVLQEDEPGSSLSEQEKVMYSQYVVTMLTNMNKPMSTQEIHSFLNMLLPGGCAVGEGELARLMETMEGVYREGESWRGRK</sequence>
<dbReference type="Gene3D" id="1.10.10.10">
    <property type="entry name" value="Winged helix-like DNA-binding domain superfamily/Winged helix DNA-binding domain"/>
    <property type="match status" value="1"/>
</dbReference>
<dbReference type="STRING" id="1160509.A0A3N4HVD8"/>
<organism evidence="9 10">
    <name type="scientific">Ascobolus immersus RN42</name>
    <dbReference type="NCBI Taxonomy" id="1160509"/>
    <lineage>
        <taxon>Eukaryota</taxon>
        <taxon>Fungi</taxon>
        <taxon>Dikarya</taxon>
        <taxon>Ascomycota</taxon>
        <taxon>Pezizomycotina</taxon>
        <taxon>Pezizomycetes</taxon>
        <taxon>Pezizales</taxon>
        <taxon>Ascobolaceae</taxon>
        <taxon>Ascobolus</taxon>
    </lineage>
</organism>
<evidence type="ECO:0000256" key="6">
    <source>
        <dbReference type="PROSITE-ProRule" id="PRU00330"/>
    </source>
</evidence>
<feature type="domain" description="Cullin family profile" evidence="8">
    <location>
        <begin position="711"/>
        <end position="906"/>
    </location>
</feature>
<reference evidence="9 10" key="1">
    <citation type="journal article" date="2018" name="Nat. Ecol. Evol.">
        <title>Pezizomycetes genomes reveal the molecular basis of ectomycorrhizal truffle lifestyle.</title>
        <authorList>
            <person name="Murat C."/>
            <person name="Payen T."/>
            <person name="Noel B."/>
            <person name="Kuo A."/>
            <person name="Morin E."/>
            <person name="Chen J."/>
            <person name="Kohler A."/>
            <person name="Krizsan K."/>
            <person name="Balestrini R."/>
            <person name="Da Silva C."/>
            <person name="Montanini B."/>
            <person name="Hainaut M."/>
            <person name="Levati E."/>
            <person name="Barry K.W."/>
            <person name="Belfiori B."/>
            <person name="Cichocki N."/>
            <person name="Clum A."/>
            <person name="Dockter R.B."/>
            <person name="Fauchery L."/>
            <person name="Guy J."/>
            <person name="Iotti M."/>
            <person name="Le Tacon F."/>
            <person name="Lindquist E.A."/>
            <person name="Lipzen A."/>
            <person name="Malagnac F."/>
            <person name="Mello A."/>
            <person name="Molinier V."/>
            <person name="Miyauchi S."/>
            <person name="Poulain J."/>
            <person name="Riccioni C."/>
            <person name="Rubini A."/>
            <person name="Sitrit Y."/>
            <person name="Splivallo R."/>
            <person name="Traeger S."/>
            <person name="Wang M."/>
            <person name="Zifcakova L."/>
            <person name="Wipf D."/>
            <person name="Zambonelli A."/>
            <person name="Paolocci F."/>
            <person name="Nowrousian M."/>
            <person name="Ottonello S."/>
            <person name="Baldrian P."/>
            <person name="Spatafora J.W."/>
            <person name="Henrissat B."/>
            <person name="Nagy L.G."/>
            <person name="Aury J.M."/>
            <person name="Wincker P."/>
            <person name="Grigoriev I.V."/>
            <person name="Bonfante P."/>
            <person name="Martin F.M."/>
        </authorList>
    </citation>
    <scope>NUCLEOTIDE SEQUENCE [LARGE SCALE GENOMIC DNA]</scope>
    <source>
        <strain evidence="9 10">RN42</strain>
    </source>
</reference>
<comment type="similarity">
    <text evidence="6">Belongs to the cullin family.</text>
</comment>
<protein>
    <recommendedName>
        <fullName evidence="1">Anaphase-promoting complex subunit 2</fullName>
    </recommendedName>
</protein>
<evidence type="ECO:0000256" key="5">
    <source>
        <dbReference type="ARBA" id="ARBA00023306"/>
    </source>
</evidence>
<keyword evidence="5" id="KW-0131">Cell cycle</keyword>
<feature type="compositionally biased region" description="Polar residues" evidence="7">
    <location>
        <begin position="67"/>
        <end position="88"/>
    </location>
</feature>
<keyword evidence="10" id="KW-1185">Reference proteome</keyword>
<feature type="region of interest" description="Disordered" evidence="7">
    <location>
        <begin position="63"/>
        <end position="88"/>
    </location>
</feature>
<gene>
    <name evidence="9" type="ORF">BJ508DRAFT_311624</name>
</gene>
<keyword evidence="2" id="KW-0132">Cell division</keyword>
<dbReference type="PROSITE" id="PS50069">
    <property type="entry name" value="CULLIN_2"/>
    <property type="match status" value="1"/>
</dbReference>
<evidence type="ECO:0000313" key="10">
    <source>
        <dbReference type="Proteomes" id="UP000275078"/>
    </source>
</evidence>
<dbReference type="Pfam" id="PF25773">
    <property type="entry name" value="TPR_ANAPC2"/>
    <property type="match status" value="1"/>
</dbReference>
<dbReference type="SUPFAM" id="SSF75632">
    <property type="entry name" value="Cullin homology domain"/>
    <property type="match status" value="1"/>
</dbReference>
<dbReference type="EMBL" id="ML119756">
    <property type="protein sequence ID" value="RPA75810.1"/>
    <property type="molecule type" value="Genomic_DNA"/>
</dbReference>
<evidence type="ECO:0000256" key="7">
    <source>
        <dbReference type="SAM" id="MobiDB-lite"/>
    </source>
</evidence>
<evidence type="ECO:0000256" key="1">
    <source>
        <dbReference type="ARBA" id="ARBA00016068"/>
    </source>
</evidence>
<dbReference type="PANTHER" id="PTHR45957">
    <property type="entry name" value="ANAPHASE-PROMOTING COMPLEX SUBUNIT 2"/>
    <property type="match status" value="1"/>
</dbReference>
<name>A0A3N4HVD8_ASCIM</name>
<evidence type="ECO:0000256" key="3">
    <source>
        <dbReference type="ARBA" id="ARBA00022776"/>
    </source>
</evidence>
<dbReference type="InterPro" id="IPR036317">
    <property type="entry name" value="Cullin_homology_sf"/>
</dbReference>
<dbReference type="InterPro" id="IPR044554">
    <property type="entry name" value="ANAPC2"/>
</dbReference>
<proteinExistence type="inferred from homology"/>
<dbReference type="Proteomes" id="UP000275078">
    <property type="component" value="Unassembled WGS sequence"/>
</dbReference>
<dbReference type="InterPro" id="IPR036388">
    <property type="entry name" value="WH-like_DNA-bd_sf"/>
</dbReference>
<evidence type="ECO:0000313" key="9">
    <source>
        <dbReference type="EMBL" id="RPA75810.1"/>
    </source>
</evidence>
<evidence type="ECO:0000256" key="2">
    <source>
        <dbReference type="ARBA" id="ARBA00022618"/>
    </source>
</evidence>
<evidence type="ECO:0000259" key="8">
    <source>
        <dbReference type="PROSITE" id="PS50069"/>
    </source>
</evidence>
<dbReference type="InterPro" id="IPR016158">
    <property type="entry name" value="Cullin_homology"/>
</dbReference>
<evidence type="ECO:0000256" key="4">
    <source>
        <dbReference type="ARBA" id="ARBA00022786"/>
    </source>
</evidence>
<accession>A0A3N4HVD8</accession>
<dbReference type="AlphaFoldDB" id="A0A3N4HVD8"/>
<dbReference type="GO" id="GO:0070979">
    <property type="term" value="P:protein K11-linked ubiquitination"/>
    <property type="evidence" value="ECO:0007669"/>
    <property type="project" value="TreeGrafter"/>
</dbReference>
<feature type="region of interest" description="Disordered" evidence="7">
    <location>
        <begin position="349"/>
        <end position="375"/>
    </location>
</feature>
<dbReference type="GO" id="GO:0005680">
    <property type="term" value="C:anaphase-promoting complex"/>
    <property type="evidence" value="ECO:0007669"/>
    <property type="project" value="TreeGrafter"/>
</dbReference>
<dbReference type="SMART" id="SM00182">
    <property type="entry name" value="CULLIN"/>
    <property type="match status" value="1"/>
</dbReference>
<dbReference type="InterPro" id="IPR057975">
    <property type="entry name" value="TPR_ANAPC2"/>
</dbReference>
<dbReference type="OrthoDB" id="5581181at2759"/>
<keyword evidence="3" id="KW-0498">Mitosis</keyword>
<dbReference type="GO" id="GO:0007091">
    <property type="term" value="P:metaphase/anaphase transition of mitotic cell cycle"/>
    <property type="evidence" value="ECO:0007669"/>
    <property type="project" value="TreeGrafter"/>
</dbReference>
<dbReference type="PANTHER" id="PTHR45957:SF1">
    <property type="entry name" value="ANAPHASE-PROMOTING COMPLEX SUBUNIT 2"/>
    <property type="match status" value="1"/>
</dbReference>
<dbReference type="InterPro" id="IPR014786">
    <property type="entry name" value="ANAPC2_C"/>
</dbReference>
<keyword evidence="4" id="KW-0833">Ubl conjugation pathway</keyword>